<dbReference type="EMBL" id="SOEO01000002">
    <property type="protein sequence ID" value="TDX84115.1"/>
    <property type="molecule type" value="Genomic_DNA"/>
</dbReference>
<evidence type="ECO:0000313" key="1">
    <source>
        <dbReference type="EMBL" id="TDX84115.1"/>
    </source>
</evidence>
<keyword evidence="2" id="KW-1185">Reference proteome</keyword>
<organism evidence="1 2">
    <name type="scientific">Epilithonimonas xixisoli</name>
    <dbReference type="NCBI Taxonomy" id="1476462"/>
    <lineage>
        <taxon>Bacteria</taxon>
        <taxon>Pseudomonadati</taxon>
        <taxon>Bacteroidota</taxon>
        <taxon>Flavobacteriia</taxon>
        <taxon>Flavobacteriales</taxon>
        <taxon>Weeksellaceae</taxon>
        <taxon>Chryseobacterium group</taxon>
        <taxon>Epilithonimonas</taxon>
    </lineage>
</organism>
<dbReference type="AlphaFoldDB" id="A0A4R8I6U1"/>
<name>A0A4R8I6U1_9FLAO</name>
<reference evidence="1 2" key="1">
    <citation type="submission" date="2019-03" db="EMBL/GenBank/DDBJ databases">
        <title>Genomic Encyclopedia of Type Strains, Phase III (KMG-III): the genomes of soil and plant-associated and newly described type strains.</title>
        <authorList>
            <person name="Whitman W."/>
        </authorList>
    </citation>
    <scope>NUCLEOTIDE SEQUENCE [LARGE SCALE GENOMIC DNA]</scope>
    <source>
        <strain evidence="1 2">CGMCC 1.12802</strain>
    </source>
</reference>
<accession>A0A4R8I6U1</accession>
<sequence length="283" mass="31312">MQNFKTVKIKLLFLLIFFSSVKILAQSDYILGNVANQDGDKLPTTRIYNLRTDQVVLADKMGNFAILAKTSDELRIVKEGYERQTVVLTPESFSKSLDVKLTVIPLEIEEVAIGFNPTGNLKKDVPKLNPPAKVTALNMAMNNYMRTPMNEVAPTAKIPSAFAPKNPGEGQLSLFSIGSGGGGLVGALAGLAKKSVSSPKTTANYAEKQEFYKRVKSVITLDYAKYGLDEYDFDIFLAFADEAHGLSKNYRKNFNRAAIESQLKMAFEEYIKTHNFSKKVTEG</sequence>
<gene>
    <name evidence="1" type="ORF">B0I22_1712</name>
</gene>
<dbReference type="OrthoDB" id="1274238at2"/>
<evidence type="ECO:0008006" key="3">
    <source>
        <dbReference type="Google" id="ProtNLM"/>
    </source>
</evidence>
<comment type="caution">
    <text evidence="1">The sequence shown here is derived from an EMBL/GenBank/DDBJ whole genome shotgun (WGS) entry which is preliminary data.</text>
</comment>
<dbReference type="Proteomes" id="UP000295313">
    <property type="component" value="Unassembled WGS sequence"/>
</dbReference>
<proteinExistence type="predicted"/>
<protein>
    <recommendedName>
        <fullName evidence="3">Carboxypeptidase-like protein</fullName>
    </recommendedName>
</protein>
<evidence type="ECO:0000313" key="2">
    <source>
        <dbReference type="Proteomes" id="UP000295313"/>
    </source>
</evidence>